<comment type="caution">
    <text evidence="4">The sequence shown here is derived from an EMBL/GenBank/DDBJ whole genome shotgun (WGS) entry which is preliminary data.</text>
</comment>
<sequence>MRDRRLTFLRALPWLLLLPLLPACSLVQAPQSLEGFPPGTLQEIRQQVTELGELQKLDDATPAQRQHIQRVRRNLQQFERDTIRTANRLEKKDDWRAAKQVLQSAARVLPHSAAIESAQQQLAARRQLHEARVRMELEIHRGEQLLKDAEAYRRLQQLKEPGALTWLELKNYDRQRRASAGALQESAQKALLREKPEDIALARKALTIARGLYGDDLQQDDVLRQSLEQDLAAANRHLRRASPRPAKAPQQKPDENHVAELQRALESGDLPSARQQLNWLQQHSPQHPQLLPLQSRFRMQLNTRVDTALTRGNHLYSQGEIERALQVWREANALDPDNVELLGNIARAEKVLENLRALSAPAGTSP</sequence>
<organism evidence="4 5">
    <name type="scientific">Microbulbifer harenosus</name>
    <dbReference type="NCBI Taxonomy" id="2576840"/>
    <lineage>
        <taxon>Bacteria</taxon>
        <taxon>Pseudomonadati</taxon>
        <taxon>Pseudomonadota</taxon>
        <taxon>Gammaproteobacteria</taxon>
        <taxon>Cellvibrionales</taxon>
        <taxon>Microbulbiferaceae</taxon>
        <taxon>Microbulbifer</taxon>
    </lineage>
</organism>
<keyword evidence="1" id="KW-0802">TPR repeat</keyword>
<reference evidence="4 5" key="1">
    <citation type="submission" date="2019-05" db="EMBL/GenBank/DDBJ databases">
        <title>Microbulbifer harenosus sp. nov., an alginate-degrading bacterium isolated from coastal sand.</title>
        <authorList>
            <person name="Huang H."/>
            <person name="Mo K."/>
            <person name="Bao S."/>
        </authorList>
    </citation>
    <scope>NUCLEOTIDE SEQUENCE [LARGE SCALE GENOMIC DNA]</scope>
    <source>
        <strain evidence="4 5">HB161719</strain>
    </source>
</reference>
<feature type="signal peptide" evidence="3">
    <location>
        <begin position="1"/>
        <end position="29"/>
    </location>
</feature>
<name>A0ABY2UFW3_9GAMM</name>
<dbReference type="EMBL" id="VANI01000015">
    <property type="protein sequence ID" value="TLM76194.1"/>
    <property type="molecule type" value="Genomic_DNA"/>
</dbReference>
<dbReference type="Gene3D" id="1.25.40.10">
    <property type="entry name" value="Tetratricopeptide repeat domain"/>
    <property type="match status" value="1"/>
</dbReference>
<dbReference type="InterPro" id="IPR011990">
    <property type="entry name" value="TPR-like_helical_dom_sf"/>
</dbReference>
<keyword evidence="3" id="KW-0732">Signal</keyword>
<evidence type="ECO:0000256" key="1">
    <source>
        <dbReference type="PROSITE-ProRule" id="PRU00339"/>
    </source>
</evidence>
<dbReference type="Pfam" id="PF13414">
    <property type="entry name" value="TPR_11"/>
    <property type="match status" value="1"/>
</dbReference>
<evidence type="ECO:0000313" key="5">
    <source>
        <dbReference type="Proteomes" id="UP000306791"/>
    </source>
</evidence>
<feature type="repeat" description="TPR" evidence="1">
    <location>
        <begin position="305"/>
        <end position="338"/>
    </location>
</feature>
<dbReference type="SUPFAM" id="SSF48452">
    <property type="entry name" value="TPR-like"/>
    <property type="match status" value="1"/>
</dbReference>
<dbReference type="RefSeq" id="WP_138236497.1">
    <property type="nucleotide sequence ID" value="NZ_CP185860.1"/>
</dbReference>
<evidence type="ECO:0000256" key="3">
    <source>
        <dbReference type="SAM" id="SignalP"/>
    </source>
</evidence>
<proteinExistence type="predicted"/>
<dbReference type="Proteomes" id="UP000306791">
    <property type="component" value="Unassembled WGS sequence"/>
</dbReference>
<feature type="chain" id="PRO_5045582019" evidence="3">
    <location>
        <begin position="30"/>
        <end position="366"/>
    </location>
</feature>
<dbReference type="InterPro" id="IPR019734">
    <property type="entry name" value="TPR_rpt"/>
</dbReference>
<keyword evidence="5" id="KW-1185">Reference proteome</keyword>
<evidence type="ECO:0000256" key="2">
    <source>
        <dbReference type="SAM" id="MobiDB-lite"/>
    </source>
</evidence>
<protein>
    <submittedName>
        <fullName evidence="4">Tetratricopeptide repeat protein</fullName>
    </submittedName>
</protein>
<dbReference type="PROSITE" id="PS50005">
    <property type="entry name" value="TPR"/>
    <property type="match status" value="1"/>
</dbReference>
<accession>A0ABY2UFW3</accession>
<gene>
    <name evidence="4" type="ORF">FDY93_14640</name>
</gene>
<evidence type="ECO:0000313" key="4">
    <source>
        <dbReference type="EMBL" id="TLM76194.1"/>
    </source>
</evidence>
<feature type="region of interest" description="Disordered" evidence="2">
    <location>
        <begin position="236"/>
        <end position="255"/>
    </location>
</feature>